<sequence>IKKFWSQGSNVFEIEGHFPLFVFRVIAIRTNAPDVRRKLPPPNKQVTFPKARRTFIKSEHLTVRKEKKSVK</sequence>
<organism evidence="1 2">
    <name type="scientific">Acaulospora morrowiae</name>
    <dbReference type="NCBI Taxonomy" id="94023"/>
    <lineage>
        <taxon>Eukaryota</taxon>
        <taxon>Fungi</taxon>
        <taxon>Fungi incertae sedis</taxon>
        <taxon>Mucoromycota</taxon>
        <taxon>Glomeromycotina</taxon>
        <taxon>Glomeromycetes</taxon>
        <taxon>Diversisporales</taxon>
        <taxon>Acaulosporaceae</taxon>
        <taxon>Acaulospora</taxon>
    </lineage>
</organism>
<comment type="caution">
    <text evidence="1">The sequence shown here is derived from an EMBL/GenBank/DDBJ whole genome shotgun (WGS) entry which is preliminary data.</text>
</comment>
<feature type="non-terminal residue" evidence="1">
    <location>
        <position position="1"/>
    </location>
</feature>
<proteinExistence type="predicted"/>
<dbReference type="Proteomes" id="UP000789342">
    <property type="component" value="Unassembled WGS sequence"/>
</dbReference>
<evidence type="ECO:0000313" key="2">
    <source>
        <dbReference type="Proteomes" id="UP000789342"/>
    </source>
</evidence>
<accession>A0A9N9GQF1</accession>
<dbReference type="EMBL" id="CAJVPV010007415">
    <property type="protein sequence ID" value="CAG8618611.1"/>
    <property type="molecule type" value="Genomic_DNA"/>
</dbReference>
<dbReference type="AlphaFoldDB" id="A0A9N9GQF1"/>
<keyword evidence="2" id="KW-1185">Reference proteome</keyword>
<gene>
    <name evidence="1" type="ORF">AMORRO_LOCUS8558</name>
</gene>
<reference evidence="1" key="1">
    <citation type="submission" date="2021-06" db="EMBL/GenBank/DDBJ databases">
        <authorList>
            <person name="Kallberg Y."/>
            <person name="Tangrot J."/>
            <person name="Rosling A."/>
        </authorList>
    </citation>
    <scope>NUCLEOTIDE SEQUENCE</scope>
    <source>
        <strain evidence="1">CL551</strain>
    </source>
</reference>
<evidence type="ECO:0000313" key="1">
    <source>
        <dbReference type="EMBL" id="CAG8618611.1"/>
    </source>
</evidence>
<name>A0A9N9GQF1_9GLOM</name>
<protein>
    <submittedName>
        <fullName evidence="1">18253_t:CDS:1</fullName>
    </submittedName>
</protein>